<evidence type="ECO:0000313" key="7">
    <source>
        <dbReference type="EMBL" id="MFE3872400.1"/>
    </source>
</evidence>
<keyword evidence="8" id="KW-1185">Reference proteome</keyword>
<dbReference type="InterPro" id="IPR007452">
    <property type="entry name" value="TamB_C"/>
</dbReference>
<comment type="caution">
    <text evidence="7">The sequence shown here is derived from an EMBL/GenBank/DDBJ whole genome shotgun (WGS) entry which is preliminary data.</text>
</comment>
<evidence type="ECO:0000313" key="8">
    <source>
        <dbReference type="Proteomes" id="UP001600107"/>
    </source>
</evidence>
<keyword evidence="4" id="KW-0472">Membrane</keyword>
<evidence type="ECO:0000256" key="5">
    <source>
        <dbReference type="SAM" id="MobiDB-lite"/>
    </source>
</evidence>
<feature type="domain" description="Translocation and assembly module TamB C-terminal" evidence="6">
    <location>
        <begin position="990"/>
        <end position="1414"/>
    </location>
</feature>
<evidence type="ECO:0000259" key="6">
    <source>
        <dbReference type="Pfam" id="PF04357"/>
    </source>
</evidence>
<proteinExistence type="predicted"/>
<evidence type="ECO:0000256" key="1">
    <source>
        <dbReference type="ARBA" id="ARBA00004167"/>
    </source>
</evidence>
<keyword evidence="3" id="KW-1133">Transmembrane helix</keyword>
<accession>A0ABW6I9E0</accession>
<dbReference type="PANTHER" id="PTHR36985">
    <property type="entry name" value="TRANSLOCATION AND ASSEMBLY MODULE SUBUNIT TAMB"/>
    <property type="match status" value="1"/>
</dbReference>
<reference evidence="7 8" key="1">
    <citation type="submission" date="2024-06" db="EMBL/GenBank/DDBJ databases">
        <title>Flavobacterium spp. isolated from glacier.</title>
        <authorList>
            <person name="Han D."/>
        </authorList>
    </citation>
    <scope>NUCLEOTIDE SEQUENCE [LARGE SCALE GENOMIC DNA]</scope>
    <source>
        <strain evidence="7 8">ZS1P70</strain>
    </source>
</reference>
<evidence type="ECO:0000256" key="2">
    <source>
        <dbReference type="ARBA" id="ARBA00022692"/>
    </source>
</evidence>
<evidence type="ECO:0000256" key="4">
    <source>
        <dbReference type="ARBA" id="ARBA00023136"/>
    </source>
</evidence>
<protein>
    <submittedName>
        <fullName evidence="7">Translocation/assembly module TamB domain-containing protein</fullName>
    </submittedName>
</protein>
<sequence length="1477" mass="166751">MLGIALTTPFVQTKIAQYFVRSLNKDFNTDIAIDGVAVSIFGGVKFKKVLILDHHKDTLIYANRIKTTILEGKKLLDGDLVFGDLRLDGLIFNLKTYKNEKFSNIDKFIAAFETGKKSKKHFLLKSSKLHVYNGHFILTDENRATPVSVNFTKLNASVDDFQLYGSEVTTIINKMSFLDHRGLYVENLSSKFSYSKKSIKLEDLDLLTRGSKVKGTVYLNYKIEDFSNFTDKVQFNIKLDTASIASNDIRFFYKELGKNQHFFTKANIKGTLNDLRITNLNLIDSKNTQIIGDVNFKNLFANKEHGFYMYGKFDKLYSSYDKLIVILPDILGKKLPTTLKKLGKFSAKGITHITTTTIDADFSMVTELGKVTSKLQMKNIDVIDKASYIGNVIIEDFDIGTLFDRKDIGRVSFDLDVDGKGFKEKYLDTSIKGDVSQIDYNNYTYNNVVVNGNFKMPNYKGQLSVNDPNLSMTFDGLLDLSKKDSRYDFHINVENADLHKLNFVKDSISIFKGDVVVQASGNTIENLQGDLYVNKTSYQNVKGTYNFDDFAIKSSFDQNRVRTIVVNSPDVMEGEIVGKYEFSQLKNMITNSLGSLYTNYKPNKVKKGQFLKFDFTIYNKIIEIFYPEISIGPNTIVKGNINSDNQEFKLNFNSPQIKASDNTFDNIRISVDNKNPLYNAYIELDSIKNKYYKIRDFSLINVTMKDTLFFRSEFKGGDKGEDYYNLNLYHTINKNNKNVVGISKSEVKFKDYLWFLNEQEAPDNQIVFDKSFKNFNIDNIILSHEDQAISLMGDINGPTYKDLKLSFKDVDLNKITPENVKFVFNGNINGEVHYKQNKNVYQPTASIEIDHLNVNKTDLGLLNFNIEGDENFKKFTINSTIENENIESFNANGNFEIVNNETVLDLKLKFDKFNLGTLSSLGGDVLSNIRGFVSGNSTIQGNLKKPDINGRLYVDDAGLTIPYLNVDYALKDKTIIDLSDERFLFRDNTLTDTKYGTKGSLNGSIQHKNFSDWKLDLTINSKRLLALDTKDSDDAAYYGTVFIDGTATIKGPTNGLFIKVDAKSEKGTTIKIPINNAQSVSDNSFIHFVTPKEKFNIEKGIFENTRNYKGLELEFDLDITPDAEVEVILDRNTGHGMKGKGFGSLLFKINTLGKFNMWGDFQAYEGSYNFKYGGLIDKKFAVKKGGSITWEGNPMKAQLNLEAVYKTTANPAVLLENSSFNSKVPVEVIIGVRGDLTSPEPDFNIEFPTVSNVLKSEIQYKLNDKDVRQTQALYLLSSGGFLSPEGVNQSDFSGSLFETATSLLGGIIRTDNEKFKVGFNFVSADRRIGRETDGRFIATISSKINERITINGKVGVPFGGINESAIVGDVEVLYRVNEDGSMNLRLFNKENDINYIGQGIGYTQGVGVSYEVDFDTFKEFVNKIFKSRKLRVERSPNPALEDQDSDLAPDYINFSNPKKSKTKKPDINQEALAPEED</sequence>
<dbReference type="PANTHER" id="PTHR36985:SF1">
    <property type="entry name" value="TRANSLOCATION AND ASSEMBLY MODULE SUBUNIT TAMB"/>
    <property type="match status" value="1"/>
</dbReference>
<feature type="region of interest" description="Disordered" evidence="5">
    <location>
        <begin position="1434"/>
        <end position="1477"/>
    </location>
</feature>
<dbReference type="RefSeq" id="WP_379852779.1">
    <property type="nucleotide sequence ID" value="NZ_JBHZPY010000014.1"/>
</dbReference>
<evidence type="ECO:0000256" key="3">
    <source>
        <dbReference type="ARBA" id="ARBA00022989"/>
    </source>
</evidence>
<name>A0ABW6I9E0_9FLAO</name>
<gene>
    <name evidence="7" type="ORF">ACFX5F_14335</name>
</gene>
<dbReference type="EMBL" id="JBHZPY010000014">
    <property type="protein sequence ID" value="MFE3872400.1"/>
    <property type="molecule type" value="Genomic_DNA"/>
</dbReference>
<keyword evidence="2" id="KW-0812">Transmembrane</keyword>
<dbReference type="Pfam" id="PF04357">
    <property type="entry name" value="TamB"/>
    <property type="match status" value="1"/>
</dbReference>
<organism evidence="7 8">
    <name type="scientific">Flavobacterium zhoui</name>
    <dbReference type="NCBI Taxonomy" id="3230414"/>
    <lineage>
        <taxon>Bacteria</taxon>
        <taxon>Pseudomonadati</taxon>
        <taxon>Bacteroidota</taxon>
        <taxon>Flavobacteriia</taxon>
        <taxon>Flavobacteriales</taxon>
        <taxon>Flavobacteriaceae</taxon>
        <taxon>Flavobacterium</taxon>
    </lineage>
</organism>
<dbReference type="Proteomes" id="UP001600107">
    <property type="component" value="Unassembled WGS sequence"/>
</dbReference>
<comment type="subcellular location">
    <subcellularLocation>
        <location evidence="1">Membrane</location>
        <topology evidence="1">Single-pass membrane protein</topology>
    </subcellularLocation>
</comment>